<evidence type="ECO:0000313" key="2">
    <source>
        <dbReference type="Proteomes" id="UP001163603"/>
    </source>
</evidence>
<sequence length="508" mass="57261">MGFRGVAFQLMLAEMLLTATLVSSLSKPGCDALCGDLEIPYPFGTSLNCSLNKDFLIACNHSSTPPKALYRNESDIPVTKVDITTGQLHISSFISRRCHPSTKANSPWYNLPDFLTVSNTENKFTVIGCNSYAYIRGQIDDRNYKTGCISLCENISYVDEGSCTGTGCCQIDIPKGLKRINYTAYSFNNVSQTNIPDIRRCTYAFVAEQSKFKFKPSYIFDNLTENFPMVLDWAITGNAKCEECKENTECETTEDGSRYRCKCKTGYEGNPYLSNSCQDINECDYPDLHKCTESQSCINNDGSYTCSCREGYERDEINGWEGVGIFFVVLLVSSTWLYLVLKKRKLIKLKEKFFQQNGGFLLQQQLSKRSGSSETAKIFTAEELKKATNNYDESRIIGRGEGCLFEILENYIVNDGNEEQLKEVAELAKICLKVKGEERPTMREVAMELDGLRMMHKHSWVNTELNPEETEHLLRDTSDVYKCADGSSTSAGYDSIKDHVLVVFDDGR</sequence>
<organism evidence="1 2">
    <name type="scientific">Pistacia integerrima</name>
    <dbReference type="NCBI Taxonomy" id="434235"/>
    <lineage>
        <taxon>Eukaryota</taxon>
        <taxon>Viridiplantae</taxon>
        <taxon>Streptophyta</taxon>
        <taxon>Embryophyta</taxon>
        <taxon>Tracheophyta</taxon>
        <taxon>Spermatophyta</taxon>
        <taxon>Magnoliopsida</taxon>
        <taxon>eudicotyledons</taxon>
        <taxon>Gunneridae</taxon>
        <taxon>Pentapetalae</taxon>
        <taxon>rosids</taxon>
        <taxon>malvids</taxon>
        <taxon>Sapindales</taxon>
        <taxon>Anacardiaceae</taxon>
        <taxon>Pistacia</taxon>
    </lineage>
</organism>
<name>A0ACC0YJW7_9ROSI</name>
<proteinExistence type="predicted"/>
<comment type="caution">
    <text evidence="1">The sequence shown here is derived from an EMBL/GenBank/DDBJ whole genome shotgun (WGS) entry which is preliminary data.</text>
</comment>
<gene>
    <name evidence="1" type="ORF">Pint_23931</name>
</gene>
<evidence type="ECO:0000313" key="1">
    <source>
        <dbReference type="EMBL" id="KAJ0038518.1"/>
    </source>
</evidence>
<accession>A0ACC0YJW7</accession>
<protein>
    <submittedName>
        <fullName evidence="1">Uncharacterized protein</fullName>
    </submittedName>
</protein>
<dbReference type="Proteomes" id="UP001163603">
    <property type="component" value="Chromosome 6"/>
</dbReference>
<dbReference type="EMBL" id="CM047741">
    <property type="protein sequence ID" value="KAJ0038518.1"/>
    <property type="molecule type" value="Genomic_DNA"/>
</dbReference>
<reference evidence="2" key="1">
    <citation type="journal article" date="2023" name="G3 (Bethesda)">
        <title>Genome assembly and association tests identify interacting loci associated with vigor, precocity, and sex in interspecific pistachio rootstocks.</title>
        <authorList>
            <person name="Palmer W."/>
            <person name="Jacygrad E."/>
            <person name="Sagayaradj S."/>
            <person name="Cavanaugh K."/>
            <person name="Han R."/>
            <person name="Bertier L."/>
            <person name="Beede B."/>
            <person name="Kafkas S."/>
            <person name="Golino D."/>
            <person name="Preece J."/>
            <person name="Michelmore R."/>
        </authorList>
    </citation>
    <scope>NUCLEOTIDE SEQUENCE [LARGE SCALE GENOMIC DNA]</scope>
</reference>
<keyword evidence="2" id="KW-1185">Reference proteome</keyword>